<comment type="caution">
    <text evidence="1">The sequence shown here is derived from an EMBL/GenBank/DDBJ whole genome shotgun (WGS) entry which is preliminary data.</text>
</comment>
<reference evidence="1" key="1">
    <citation type="journal article" date="2015" name="Nature">
        <title>Complex archaea that bridge the gap between prokaryotes and eukaryotes.</title>
        <authorList>
            <person name="Spang A."/>
            <person name="Saw J.H."/>
            <person name="Jorgensen S.L."/>
            <person name="Zaremba-Niedzwiedzka K."/>
            <person name="Martijn J."/>
            <person name="Lind A.E."/>
            <person name="van Eijk R."/>
            <person name="Schleper C."/>
            <person name="Guy L."/>
            <person name="Ettema T.J."/>
        </authorList>
    </citation>
    <scope>NUCLEOTIDE SEQUENCE</scope>
</reference>
<gene>
    <name evidence="1" type="ORF">LCGC14_0758340</name>
</gene>
<dbReference type="AlphaFoldDB" id="A0A0F9QLS3"/>
<dbReference type="EMBL" id="LAZR01001860">
    <property type="protein sequence ID" value="KKN37947.1"/>
    <property type="molecule type" value="Genomic_DNA"/>
</dbReference>
<accession>A0A0F9QLS3</accession>
<organism evidence="1">
    <name type="scientific">marine sediment metagenome</name>
    <dbReference type="NCBI Taxonomy" id="412755"/>
    <lineage>
        <taxon>unclassified sequences</taxon>
        <taxon>metagenomes</taxon>
        <taxon>ecological metagenomes</taxon>
    </lineage>
</organism>
<protein>
    <submittedName>
        <fullName evidence="1">Uncharacterized protein</fullName>
    </submittedName>
</protein>
<sequence>MAFQKPGWLATLLGYLNWDIFTWKVYIGDTIEAAIDVVFSWLNYAVDLAQAVWNWIAGVVDWVVNLWNILWAEINTQVQALWNAISTWSDSLNTWWSATWSYIVDWVGARFDSLEVWVGATRDWIMASVDAIADQIQDRISIVTGALNNLIASWNVFVTSTLPGLASHLDVTAAFDSFMLAWKDLFDWWGEFWEEVTSFFTDPFAWIYERIDEFFERYW</sequence>
<proteinExistence type="predicted"/>
<evidence type="ECO:0000313" key="1">
    <source>
        <dbReference type="EMBL" id="KKN37947.1"/>
    </source>
</evidence>
<name>A0A0F9QLS3_9ZZZZ</name>